<evidence type="ECO:0000256" key="1">
    <source>
        <dbReference type="SAM" id="MobiDB-lite"/>
    </source>
</evidence>
<sequence>MGAAARGMEGEVCVAGMGVATTVEGAAAGAAGETGLAAAEPNKGGAGLGEEGRPG</sequence>
<dbReference type="AlphaFoldDB" id="A0AA38CI16"/>
<gene>
    <name evidence="2" type="ORF">KI387_012065</name>
</gene>
<dbReference type="Proteomes" id="UP000824469">
    <property type="component" value="Unassembled WGS sequence"/>
</dbReference>
<accession>A0AA38CI16</accession>
<keyword evidence="3" id="KW-1185">Reference proteome</keyword>
<evidence type="ECO:0000313" key="3">
    <source>
        <dbReference type="Proteomes" id="UP000824469"/>
    </source>
</evidence>
<organism evidence="2 3">
    <name type="scientific">Taxus chinensis</name>
    <name type="common">Chinese yew</name>
    <name type="synonym">Taxus wallichiana var. chinensis</name>
    <dbReference type="NCBI Taxonomy" id="29808"/>
    <lineage>
        <taxon>Eukaryota</taxon>
        <taxon>Viridiplantae</taxon>
        <taxon>Streptophyta</taxon>
        <taxon>Embryophyta</taxon>
        <taxon>Tracheophyta</taxon>
        <taxon>Spermatophyta</taxon>
        <taxon>Pinopsida</taxon>
        <taxon>Pinidae</taxon>
        <taxon>Conifers II</taxon>
        <taxon>Cupressales</taxon>
        <taxon>Taxaceae</taxon>
        <taxon>Taxus</taxon>
    </lineage>
</organism>
<feature type="compositionally biased region" description="Low complexity" evidence="1">
    <location>
        <begin position="29"/>
        <end position="40"/>
    </location>
</feature>
<feature type="region of interest" description="Disordered" evidence="1">
    <location>
        <begin position="29"/>
        <end position="55"/>
    </location>
</feature>
<protein>
    <submittedName>
        <fullName evidence="2">Uncharacterized protein</fullName>
    </submittedName>
</protein>
<reference evidence="2 3" key="1">
    <citation type="journal article" date="2021" name="Nat. Plants">
        <title>The Taxus genome provides insights into paclitaxel biosynthesis.</title>
        <authorList>
            <person name="Xiong X."/>
            <person name="Gou J."/>
            <person name="Liao Q."/>
            <person name="Li Y."/>
            <person name="Zhou Q."/>
            <person name="Bi G."/>
            <person name="Li C."/>
            <person name="Du R."/>
            <person name="Wang X."/>
            <person name="Sun T."/>
            <person name="Guo L."/>
            <person name="Liang H."/>
            <person name="Lu P."/>
            <person name="Wu Y."/>
            <person name="Zhang Z."/>
            <person name="Ro D.K."/>
            <person name="Shang Y."/>
            <person name="Huang S."/>
            <person name="Yan J."/>
        </authorList>
    </citation>
    <scope>NUCLEOTIDE SEQUENCE [LARGE SCALE GENOMIC DNA]</scope>
    <source>
        <strain evidence="2">Ta-2019</strain>
    </source>
</reference>
<dbReference type="EMBL" id="JAHRHJ020000009">
    <property type="protein sequence ID" value="KAH9300482.1"/>
    <property type="molecule type" value="Genomic_DNA"/>
</dbReference>
<evidence type="ECO:0000313" key="2">
    <source>
        <dbReference type="EMBL" id="KAH9300482.1"/>
    </source>
</evidence>
<comment type="caution">
    <text evidence="2">The sequence shown here is derived from an EMBL/GenBank/DDBJ whole genome shotgun (WGS) entry which is preliminary data.</text>
</comment>
<name>A0AA38CI16_TAXCH</name>
<feature type="non-terminal residue" evidence="2">
    <location>
        <position position="55"/>
    </location>
</feature>
<proteinExistence type="predicted"/>